<comment type="subunit">
    <text evidence="9">Monomer.</text>
</comment>
<feature type="binding site" evidence="9">
    <location>
        <position position="190"/>
    </location>
    <ligand>
        <name>[4Fe-4S] cluster</name>
        <dbReference type="ChEBI" id="CHEBI:49883"/>
        <label>1</label>
    </ligand>
</feature>
<evidence type="ECO:0000259" key="10">
    <source>
        <dbReference type="PROSITE" id="PS51379"/>
    </source>
</evidence>
<comment type="subcellular location">
    <subcellularLocation>
        <location evidence="9">Cytoplasm</location>
    </subcellularLocation>
</comment>
<keyword evidence="9" id="KW-0846">Cobalamin</keyword>
<dbReference type="Pfam" id="PF13484">
    <property type="entry name" value="Fer4_16"/>
    <property type="match status" value="1"/>
</dbReference>
<comment type="function">
    <text evidence="9">Catalyzes the conversion of epoxyqueuosine (oQ) to queuosine (Q), which is a hypermodified base found in the wobble positions of tRNA(Asp), tRNA(Asn), tRNA(His) and tRNA(Tyr).</text>
</comment>
<dbReference type="Gene3D" id="3.30.70.20">
    <property type="match status" value="1"/>
</dbReference>
<comment type="catalytic activity">
    <reaction evidence="9">
        <text>epoxyqueuosine(34) in tRNA + AH2 = queuosine(34) in tRNA + A + H2O</text>
        <dbReference type="Rhea" id="RHEA:32159"/>
        <dbReference type="Rhea" id="RHEA-COMP:18571"/>
        <dbReference type="Rhea" id="RHEA-COMP:18582"/>
        <dbReference type="ChEBI" id="CHEBI:13193"/>
        <dbReference type="ChEBI" id="CHEBI:15377"/>
        <dbReference type="ChEBI" id="CHEBI:17499"/>
        <dbReference type="ChEBI" id="CHEBI:194431"/>
        <dbReference type="ChEBI" id="CHEBI:194443"/>
        <dbReference type="EC" id="1.17.99.6"/>
    </reaction>
</comment>
<feature type="binding site" evidence="9">
    <location>
        <position position="197"/>
    </location>
    <ligand>
        <name>[4Fe-4S] cluster</name>
        <dbReference type="ChEBI" id="CHEBI:49883"/>
        <label>2</label>
    </ligand>
</feature>
<evidence type="ECO:0000256" key="4">
    <source>
        <dbReference type="ARBA" id="ARBA00022723"/>
    </source>
</evidence>
<feature type="binding site" evidence="9">
    <location>
        <position position="213"/>
    </location>
    <ligand>
        <name>[4Fe-4S] cluster</name>
        <dbReference type="ChEBI" id="CHEBI:49883"/>
        <label>2</label>
    </ligand>
</feature>
<keyword evidence="1 9" id="KW-0004">4Fe-4S</keyword>
<keyword evidence="8 9" id="KW-0411">Iron-sulfur</keyword>
<evidence type="ECO:0000256" key="1">
    <source>
        <dbReference type="ARBA" id="ARBA00022485"/>
    </source>
</evidence>
<evidence type="ECO:0000256" key="5">
    <source>
        <dbReference type="ARBA" id="ARBA00022785"/>
    </source>
</evidence>
<comment type="cofactor">
    <cofactor evidence="9">
        <name>cob(II)alamin</name>
        <dbReference type="ChEBI" id="CHEBI:16304"/>
    </cofactor>
</comment>
<feature type="binding site" evidence="9">
    <location>
        <position position="62"/>
    </location>
    <ligand>
        <name>cob(II)alamin</name>
        <dbReference type="ChEBI" id="CHEBI:16304"/>
    </ligand>
</feature>
<keyword evidence="7 9" id="KW-0408">Iron</keyword>
<proteinExistence type="inferred from homology"/>
<dbReference type="Pfam" id="PF08331">
    <property type="entry name" value="QueG_DUF1730"/>
    <property type="match status" value="1"/>
</dbReference>
<dbReference type="EC" id="1.17.99.6" evidence="9"/>
<gene>
    <name evidence="9 11" type="primary">queG</name>
    <name evidence="11" type="ORF">ACFSC2_14055</name>
</gene>
<evidence type="ECO:0000256" key="2">
    <source>
        <dbReference type="ARBA" id="ARBA00022490"/>
    </source>
</evidence>
<feature type="binding site" evidence="9">
    <location>
        <position position="247"/>
    </location>
    <ligand>
        <name>[4Fe-4S] cluster</name>
        <dbReference type="ChEBI" id="CHEBI:49883"/>
        <label>1</label>
    </ligand>
</feature>
<dbReference type="InterPro" id="IPR017896">
    <property type="entry name" value="4Fe4S_Fe-S-bd"/>
</dbReference>
<dbReference type="PANTHER" id="PTHR30002:SF4">
    <property type="entry name" value="EPOXYQUEUOSINE REDUCTASE"/>
    <property type="match status" value="1"/>
</dbReference>
<keyword evidence="2 9" id="KW-0963">Cytoplasm</keyword>
<name>A0ABW4HE92_9FLAO</name>
<sequence length="308" mass="35202">MSINSKEIYSKFIKEEAKRLGFLSCGISKAGFLEQEAPRLEKWLKDNRNGQMAYMENHFDKRLDPTILVEDGKSVVSLLLNYYPDSLQNEESFKISKYAYGQDYHFVIKDKLKELLHSIQENIGEVSGRAFVDSAPVLDKAWAAKSGLGWIGKNSNLITQKVGSFYFIAELIIDLDLEYDYAVTDHCGSCTACIDACPTQAIVAPYVVDGSKCISYYTIELKENIPSEMRGKFDEWMFGCDTCQDVCPWNRFSKPHSEPLFSPNSELLSFSKKDWNEITEETFKVVFKNSPIKRTKFEGLKRNIAFLK</sequence>
<evidence type="ECO:0000313" key="11">
    <source>
        <dbReference type="EMBL" id="MFD1603864.1"/>
    </source>
</evidence>
<feature type="binding site" evidence="9">
    <location>
        <position position="243"/>
    </location>
    <ligand>
        <name>[4Fe-4S] cluster</name>
        <dbReference type="ChEBI" id="CHEBI:49883"/>
        <label>2</label>
    </ligand>
</feature>
<feature type="binding site" evidence="9">
    <location>
        <position position="168"/>
    </location>
    <ligand>
        <name>cob(II)alamin</name>
        <dbReference type="ChEBI" id="CHEBI:16304"/>
    </ligand>
</feature>
<keyword evidence="6 9" id="KW-0560">Oxidoreductase</keyword>
<comment type="cofactor">
    <cofactor evidence="9">
        <name>[4Fe-4S] cluster</name>
        <dbReference type="ChEBI" id="CHEBI:49883"/>
    </cofactor>
    <text evidence="9">Binds 2 [4Fe-4S] clusters per monomer.</text>
</comment>
<dbReference type="SUPFAM" id="SSF46548">
    <property type="entry name" value="alpha-helical ferredoxin"/>
    <property type="match status" value="1"/>
</dbReference>
<evidence type="ECO:0000256" key="6">
    <source>
        <dbReference type="ARBA" id="ARBA00023002"/>
    </source>
</evidence>
<comment type="pathway">
    <text evidence="9">tRNA modification; tRNA-queuosine biosynthesis.</text>
</comment>
<dbReference type="PANTHER" id="PTHR30002">
    <property type="entry name" value="EPOXYQUEUOSINE REDUCTASE"/>
    <property type="match status" value="1"/>
</dbReference>
<dbReference type="InterPro" id="IPR004453">
    <property type="entry name" value="QueG"/>
</dbReference>
<dbReference type="RefSeq" id="WP_379814796.1">
    <property type="nucleotide sequence ID" value="NZ_JBHUDZ010000012.1"/>
</dbReference>
<evidence type="ECO:0000256" key="7">
    <source>
        <dbReference type="ARBA" id="ARBA00023004"/>
    </source>
</evidence>
<keyword evidence="5 9" id="KW-0671">Queuosine biosynthesis</keyword>
<comment type="similarity">
    <text evidence="9">Belongs to the QueG family.</text>
</comment>
<feature type="binding site" evidence="9">
    <location>
        <position position="154"/>
    </location>
    <ligand>
        <name>cob(II)alamin</name>
        <dbReference type="ChEBI" id="CHEBI:16304"/>
    </ligand>
</feature>
<keyword evidence="12" id="KW-1185">Reference proteome</keyword>
<evidence type="ECO:0000256" key="9">
    <source>
        <dbReference type="HAMAP-Rule" id="MF_00916"/>
    </source>
</evidence>
<feature type="active site" description="Proton donor" evidence="9">
    <location>
        <position position="133"/>
    </location>
</feature>
<dbReference type="GO" id="GO:0052693">
    <property type="term" value="F:epoxyqueuosine reductase activity"/>
    <property type="evidence" value="ECO:0007669"/>
    <property type="project" value="UniProtKB-EC"/>
</dbReference>
<feature type="binding site" evidence="9">
    <location>
        <position position="222"/>
    </location>
    <ligand>
        <name>tRNA</name>
        <dbReference type="ChEBI" id="CHEBI:17843"/>
    </ligand>
</feature>
<protein>
    <recommendedName>
        <fullName evidence="9">Epoxyqueuosine reductase</fullName>
        <ecNumber evidence="9">1.17.99.6</ecNumber>
    </recommendedName>
    <alternativeName>
        <fullName evidence="9">Queuosine biosynthesis protein QueG</fullName>
    </alternativeName>
</protein>
<feature type="binding site" evidence="9">
    <location>
        <position position="215"/>
    </location>
    <ligand>
        <name>cob(II)alamin</name>
        <dbReference type="ChEBI" id="CHEBI:16304"/>
    </ligand>
</feature>
<dbReference type="PROSITE" id="PS00198">
    <property type="entry name" value="4FE4S_FER_1"/>
    <property type="match status" value="1"/>
</dbReference>
<feature type="binding site" evidence="9">
    <location>
        <position position="157"/>
    </location>
    <ligand>
        <name>cob(II)alamin</name>
        <dbReference type="ChEBI" id="CHEBI:16304"/>
    </ligand>
</feature>
<feature type="domain" description="4Fe-4S ferredoxin-type" evidence="10">
    <location>
        <begin position="175"/>
        <end position="207"/>
    </location>
</feature>
<dbReference type="EMBL" id="JBHUDZ010000012">
    <property type="protein sequence ID" value="MFD1603864.1"/>
    <property type="molecule type" value="Genomic_DNA"/>
</dbReference>
<dbReference type="Proteomes" id="UP001597138">
    <property type="component" value="Unassembled WGS sequence"/>
</dbReference>
<keyword evidence="9" id="KW-0170">Cobalt</keyword>
<feature type="binding site" evidence="9">
    <location>
        <position position="187"/>
    </location>
    <ligand>
        <name>[4Fe-4S] cluster</name>
        <dbReference type="ChEBI" id="CHEBI:49883"/>
        <label>1</label>
    </ligand>
</feature>
<evidence type="ECO:0000256" key="3">
    <source>
        <dbReference type="ARBA" id="ARBA00022694"/>
    </source>
</evidence>
<organism evidence="11 12">
    <name type="scientific">Flavobacterium artemisiae</name>
    <dbReference type="NCBI Taxonomy" id="2126556"/>
    <lineage>
        <taxon>Bacteria</taxon>
        <taxon>Pseudomonadati</taxon>
        <taxon>Bacteroidota</taxon>
        <taxon>Flavobacteriia</taxon>
        <taxon>Flavobacteriales</taxon>
        <taxon>Flavobacteriaceae</taxon>
        <taxon>Flavobacterium</taxon>
    </lineage>
</organism>
<feature type="binding site" evidence="9">
    <location>
        <begin position="240"/>
        <end position="241"/>
    </location>
    <ligand>
        <name>cob(II)alamin</name>
        <dbReference type="ChEBI" id="CHEBI:16304"/>
    </ligand>
</feature>
<feature type="binding site" evidence="9">
    <location>
        <position position="133"/>
    </location>
    <ligand>
        <name>cob(II)alamin</name>
        <dbReference type="ChEBI" id="CHEBI:16304"/>
    </ligand>
</feature>
<reference evidence="12" key="1">
    <citation type="journal article" date="2019" name="Int. J. Syst. Evol. Microbiol.">
        <title>The Global Catalogue of Microorganisms (GCM) 10K type strain sequencing project: providing services to taxonomists for standard genome sequencing and annotation.</title>
        <authorList>
            <consortium name="The Broad Institute Genomics Platform"/>
            <consortium name="The Broad Institute Genome Sequencing Center for Infectious Disease"/>
            <person name="Wu L."/>
            <person name="Ma J."/>
        </authorList>
    </citation>
    <scope>NUCLEOTIDE SEQUENCE [LARGE SCALE GENOMIC DNA]</scope>
    <source>
        <strain evidence="12">CCUG 70865</strain>
    </source>
</reference>
<dbReference type="InterPro" id="IPR013542">
    <property type="entry name" value="QueG_DUF1730"/>
</dbReference>
<comment type="caution">
    <text evidence="11">The sequence shown here is derived from an EMBL/GenBank/DDBJ whole genome shotgun (WGS) entry which is preliminary data.</text>
</comment>
<evidence type="ECO:0000313" key="12">
    <source>
        <dbReference type="Proteomes" id="UP001597138"/>
    </source>
</evidence>
<keyword evidence="3 9" id="KW-0819">tRNA processing</keyword>
<dbReference type="HAMAP" id="MF_00916">
    <property type="entry name" value="QueG"/>
    <property type="match status" value="1"/>
</dbReference>
<feature type="binding site" evidence="9">
    <location>
        <position position="193"/>
    </location>
    <ligand>
        <name>[4Fe-4S] cluster</name>
        <dbReference type="ChEBI" id="CHEBI:49883"/>
        <label>1</label>
    </ligand>
</feature>
<keyword evidence="4 9" id="KW-0479">Metal-binding</keyword>
<comment type="caution">
    <text evidence="9">Lacks conserved residue(s) required for the propagation of feature annotation.</text>
</comment>
<dbReference type="InterPro" id="IPR017900">
    <property type="entry name" value="4Fe4S_Fe_S_CS"/>
</dbReference>
<dbReference type="NCBIfam" id="TIGR00276">
    <property type="entry name" value="tRNA epoxyqueuosine(34) reductase QueG"/>
    <property type="match status" value="1"/>
</dbReference>
<feature type="binding site" evidence="9">
    <location>
        <position position="240"/>
    </location>
    <ligand>
        <name>[4Fe-4S] cluster</name>
        <dbReference type="ChEBI" id="CHEBI:49883"/>
        <label>2</label>
    </ligand>
</feature>
<accession>A0ABW4HE92</accession>
<evidence type="ECO:0000256" key="8">
    <source>
        <dbReference type="ARBA" id="ARBA00023014"/>
    </source>
</evidence>
<dbReference type="PROSITE" id="PS51379">
    <property type="entry name" value="4FE4S_FER_2"/>
    <property type="match status" value="1"/>
</dbReference>